<gene>
    <name evidence="3" type="ORF">M438DRAFT_354725</name>
</gene>
<dbReference type="AlphaFoldDB" id="A0A074XUS1"/>
<feature type="coiled-coil region" evidence="1">
    <location>
        <begin position="200"/>
        <end position="227"/>
    </location>
</feature>
<keyword evidence="1" id="KW-0175">Coiled coil</keyword>
<dbReference type="Proteomes" id="UP000030706">
    <property type="component" value="Unassembled WGS sequence"/>
</dbReference>
<keyword evidence="4" id="KW-1185">Reference proteome</keyword>
<sequence>MAAILPEMPDFVTSLELRQGPIDQDTIGWLNAVQSCIDALTSWDCTDRGLIYARIHEDATSCTLARITLRSKGINNVKPQHIYFKEDLEPAISKLLRHNERTRIANAKFYGEGIPASNDELESPERKRGETDAAHATKRFRHEVDHKLESLIIMLYGLRAWAHDESDGSSEHACEGILELFVDALGVLEGERQDERCCELKVERQKKQALNQELEALVETLHTLQKRVCEDFGIKHMVVS</sequence>
<dbReference type="RefSeq" id="XP_029761869.1">
    <property type="nucleotide sequence ID" value="XM_029906978.1"/>
</dbReference>
<dbReference type="GeneID" id="40749284"/>
<protein>
    <submittedName>
        <fullName evidence="3">Uncharacterized protein</fullName>
    </submittedName>
</protein>
<dbReference type="HOGENOM" id="CLU_1156176_0_0_1"/>
<evidence type="ECO:0000313" key="3">
    <source>
        <dbReference type="EMBL" id="KEQ85682.1"/>
    </source>
</evidence>
<feature type="compositionally biased region" description="Basic and acidic residues" evidence="2">
    <location>
        <begin position="123"/>
        <end position="135"/>
    </location>
</feature>
<evidence type="ECO:0000313" key="4">
    <source>
        <dbReference type="Proteomes" id="UP000030706"/>
    </source>
</evidence>
<reference evidence="3 4" key="1">
    <citation type="journal article" date="2014" name="BMC Genomics">
        <title>Genome sequencing of four Aureobasidium pullulans varieties: biotechnological potential, stress tolerance, and description of new species.</title>
        <authorList>
            <person name="Gostin Ar C."/>
            <person name="Ohm R.A."/>
            <person name="Kogej T."/>
            <person name="Sonjak S."/>
            <person name="Turk M."/>
            <person name="Zajc J."/>
            <person name="Zalar P."/>
            <person name="Grube M."/>
            <person name="Sun H."/>
            <person name="Han J."/>
            <person name="Sharma A."/>
            <person name="Chiniquy J."/>
            <person name="Ngan C.Y."/>
            <person name="Lipzen A."/>
            <person name="Barry K."/>
            <person name="Grigoriev I.V."/>
            <person name="Gunde-Cimerman N."/>
        </authorList>
    </citation>
    <scope>NUCLEOTIDE SEQUENCE [LARGE SCALE GENOMIC DNA]</scope>
    <source>
        <strain evidence="3 4">EXF-150</strain>
    </source>
</reference>
<evidence type="ECO:0000256" key="1">
    <source>
        <dbReference type="SAM" id="Coils"/>
    </source>
</evidence>
<proteinExistence type="predicted"/>
<evidence type="ECO:0000256" key="2">
    <source>
        <dbReference type="SAM" id="MobiDB-lite"/>
    </source>
</evidence>
<dbReference type="OrthoDB" id="3826635at2759"/>
<accession>A0A074XUS1</accession>
<feature type="region of interest" description="Disordered" evidence="2">
    <location>
        <begin position="115"/>
        <end position="135"/>
    </location>
</feature>
<organism evidence="3 4">
    <name type="scientific">Aureobasidium pullulans EXF-150</name>
    <dbReference type="NCBI Taxonomy" id="1043002"/>
    <lineage>
        <taxon>Eukaryota</taxon>
        <taxon>Fungi</taxon>
        <taxon>Dikarya</taxon>
        <taxon>Ascomycota</taxon>
        <taxon>Pezizomycotina</taxon>
        <taxon>Dothideomycetes</taxon>
        <taxon>Dothideomycetidae</taxon>
        <taxon>Dothideales</taxon>
        <taxon>Saccotheciaceae</taxon>
        <taxon>Aureobasidium</taxon>
    </lineage>
</organism>
<dbReference type="EMBL" id="KL584980">
    <property type="protein sequence ID" value="KEQ85682.1"/>
    <property type="molecule type" value="Genomic_DNA"/>
</dbReference>
<name>A0A074XUS1_AURPU</name>